<feature type="compositionally biased region" description="Polar residues" evidence="2">
    <location>
        <begin position="409"/>
        <end position="418"/>
    </location>
</feature>
<name>J4UH90_BEAB2</name>
<gene>
    <name evidence="5" type="ORF">BBA_08571</name>
</gene>
<feature type="compositionally biased region" description="Basic and acidic residues" evidence="2">
    <location>
        <begin position="434"/>
        <end position="443"/>
    </location>
</feature>
<feature type="transmembrane region" description="Helical" evidence="3">
    <location>
        <begin position="1133"/>
        <end position="1154"/>
    </location>
</feature>
<dbReference type="GeneID" id="19891583"/>
<feature type="compositionally biased region" description="Low complexity" evidence="2">
    <location>
        <begin position="800"/>
        <end position="822"/>
    </location>
</feature>
<evidence type="ECO:0000256" key="2">
    <source>
        <dbReference type="SAM" id="MobiDB-lite"/>
    </source>
</evidence>
<proteinExistence type="predicted"/>
<dbReference type="CDD" id="cd03388">
    <property type="entry name" value="PAP2_SPPase1"/>
    <property type="match status" value="1"/>
</dbReference>
<feature type="region of interest" description="Disordered" evidence="2">
    <location>
        <begin position="409"/>
        <end position="453"/>
    </location>
</feature>
<dbReference type="SUPFAM" id="SSF48317">
    <property type="entry name" value="Acid phosphatase/Vanadium-dependent haloperoxidase"/>
    <property type="match status" value="1"/>
</dbReference>
<evidence type="ECO:0000313" key="6">
    <source>
        <dbReference type="Proteomes" id="UP000002762"/>
    </source>
</evidence>
<keyword evidence="3" id="KW-0472">Membrane</keyword>
<feature type="coiled-coil region" evidence="1">
    <location>
        <begin position="194"/>
        <end position="221"/>
    </location>
</feature>
<dbReference type="STRING" id="655819.J4UH90"/>
<dbReference type="OrthoDB" id="4495335at2759"/>
<keyword evidence="1" id="KW-0175">Coiled coil</keyword>
<reference evidence="5 6" key="1">
    <citation type="journal article" date="2012" name="Sci. Rep.">
        <title>Genomic perspectives on the evolution of fungal entomopathogenicity in Beauveria bassiana.</title>
        <authorList>
            <person name="Xiao G."/>
            <person name="Ying S.H."/>
            <person name="Zheng P."/>
            <person name="Wang Z.L."/>
            <person name="Zhang S."/>
            <person name="Xie X.Q."/>
            <person name="Shang Y."/>
            <person name="St Leger R.J."/>
            <person name="Zhao G.P."/>
            <person name="Wang C."/>
            <person name="Feng M.G."/>
        </authorList>
    </citation>
    <scope>NUCLEOTIDE SEQUENCE [LARGE SCALE GENOMIC DNA]</scope>
    <source>
        <strain evidence="5 6">ARSEF 2860</strain>
    </source>
</reference>
<dbReference type="HOGENOM" id="CLU_251620_0_0_1"/>
<feature type="region of interest" description="Disordered" evidence="2">
    <location>
        <begin position="712"/>
        <end position="743"/>
    </location>
</feature>
<dbReference type="InterPro" id="IPR000326">
    <property type="entry name" value="PAP2/HPO"/>
</dbReference>
<feature type="region of interest" description="Disordered" evidence="2">
    <location>
        <begin position="238"/>
        <end position="273"/>
    </location>
</feature>
<keyword evidence="3" id="KW-1133">Transmembrane helix</keyword>
<feature type="compositionally biased region" description="Polar residues" evidence="2">
    <location>
        <begin position="718"/>
        <end position="738"/>
    </location>
</feature>
<organism evidence="5 6">
    <name type="scientific">Beauveria bassiana (strain ARSEF 2860)</name>
    <name type="common">White muscardine disease fungus</name>
    <name type="synonym">Tritirachium shiotae</name>
    <dbReference type="NCBI Taxonomy" id="655819"/>
    <lineage>
        <taxon>Eukaryota</taxon>
        <taxon>Fungi</taxon>
        <taxon>Dikarya</taxon>
        <taxon>Ascomycota</taxon>
        <taxon>Pezizomycotina</taxon>
        <taxon>Sordariomycetes</taxon>
        <taxon>Hypocreomycetidae</taxon>
        <taxon>Hypocreales</taxon>
        <taxon>Cordycipitaceae</taxon>
        <taxon>Beauveria</taxon>
    </lineage>
</organism>
<accession>J4UH90</accession>
<sequence length="1445" mass="160678">MDESLSFTPARPMSPLQTSTPARVNQRRDSEMTPTPFRTDGYDSPVLEKISQFNNMSGQSRQLERRANDALRRAVVGREEAEMEMRRLRDEIKQLQSTVEQGKERERKVGERLETVMDSYGRAKETHAHTQALWEKEIRRARKENFKSQSIIVKLQEELKTARTAVKINEECLAREKERGQARDQEAFTARYQIVGVQEQLDQALERVKVVEQERDAYKTAAKNEEVARIAAEGRLPLPCEDDDELSSPNQVQKKRKRDSADDSRRVSLSTMELTGSAATDMEIEELALQVAWERHRAERAQEMVEFLQAECRMHSCSRTRENRQVTPQKSSEPVESITPADITAVVVSDVNHTATAIPTTTTTDDLIKKEPSPEAANPLEPTIHKSIVRESTIDEPEPMIDVQMTPEIQENQQQSPRHASADVQEAMDEDQPKEESESKAEMQPEDILAVENHEPTIECPVMEDFQQQIEASQELESTMQEPQLEVEKYADEATAPPADAVPELEPEFVVEQDDKGHHDFDSEERRESLPEPESLGEHHLIIVRSKKERTSTIFCAKEGVFRTVSEQEAEAAALEERFQTEAVTQENHDNVDILLPDAIEDAKDSRIYARTPSVEPPACAIMSRDRIARDRTSLQSLLSAPHSEEEPTLPKSFNIPTVEDFEPRAKISNAGDSEEAVVDEDDEVCHIRGSPTPTMYSSTSRFKVTTTTVPVRDEGSQHNSSFIEKLRTPSTSSSASFDLTDPALTPTMTREQALAKIRERRGRARSIAQATAVPPKKLAPTGAKRDISSSSAKAPLSKTTPKTISKTTTTATRTRPAAKPATRAERDAWRVMEFSIIGVIGSLRNGLKKASKEAVGRGAAGNPPSLPGLCLHHANARHKNPRYSAGNLCEATFTNLQSHSSPSAQARLWASTPFATSAFFRSLRPFAVWLSVLCSIHSPLGLCHCLEPLYPAEFITTISIPLFVSSARALFPDHCTTRRHGRKHAEQRHSYFLHGLPAHVLLVRPGLVWKRVRLVAHLTAKSGHWRLTERSLVHILALGVFWTGFIKDFYSLPRPLSPPLQRITMSGSAALEYGFPSTHSANAVSVAVYGLLLLKSPENTLPPTMKLFLECLSYFYAASIVFGRLYCGMHGFLDVIVGSVTGVAIGMLEFYYGPTFDAFMHSSSWIAPAIACLVIVVLVRIHPEPADDCPCFDDSVAFAGVVIGLEFGSWTYGKIPWDPWVSNAYAGNGTVDVTPLGWGLNIVRIVFGVLIVFAWRETMKPLLLKGLPHLFRLIESCGFTLPRRFFTPASEYKSVPPGSRLDTLFPTASDFPRMVAGIRHPTTRGRSVSIGPQSAADAYETLAYRERQRRESVSSNKGLRNKSSNYDILGKSEDQAGRALASGAHKPPSADYEKIIAGNEAVLAPADEPTEQQSRAVDEKEVFALLVKPRVSTSSCVTADTDMD</sequence>
<feature type="transmembrane region" description="Helical" evidence="3">
    <location>
        <begin position="1234"/>
        <end position="1256"/>
    </location>
</feature>
<feature type="region of interest" description="Disordered" evidence="2">
    <location>
        <begin position="365"/>
        <end position="390"/>
    </location>
</feature>
<dbReference type="PANTHER" id="PTHR42041">
    <property type="entry name" value="DNA ENDONUCLEASE ACTIVATOR CTP1 C-TERMINAL DOMAIN-CONTAINING PROTEIN"/>
    <property type="match status" value="1"/>
</dbReference>
<evidence type="ECO:0000256" key="3">
    <source>
        <dbReference type="SAM" id="Phobius"/>
    </source>
</evidence>
<feature type="transmembrane region" description="Helical" evidence="3">
    <location>
        <begin position="1196"/>
        <end position="1214"/>
    </location>
</feature>
<feature type="region of interest" description="Disordered" evidence="2">
    <location>
        <begin position="1347"/>
        <end position="1368"/>
    </location>
</feature>
<dbReference type="SMART" id="SM00014">
    <property type="entry name" value="acidPPc"/>
    <property type="match status" value="1"/>
</dbReference>
<evidence type="ECO:0000313" key="5">
    <source>
        <dbReference type="EMBL" id="EJP62487.1"/>
    </source>
</evidence>
<feature type="compositionally biased region" description="Polar residues" evidence="2">
    <location>
        <begin position="1354"/>
        <end position="1367"/>
    </location>
</feature>
<dbReference type="Pfam" id="PF01569">
    <property type="entry name" value="PAP2"/>
    <property type="match status" value="1"/>
</dbReference>
<dbReference type="EMBL" id="JH725185">
    <property type="protein sequence ID" value="EJP62487.1"/>
    <property type="molecule type" value="Genomic_DNA"/>
</dbReference>
<keyword evidence="3" id="KW-0812">Transmembrane</keyword>
<keyword evidence="6" id="KW-1185">Reference proteome</keyword>
<feature type="domain" description="Phosphatidic acid phosphatase type 2/haloperoxidase" evidence="4">
    <location>
        <begin position="1032"/>
        <end position="1151"/>
    </location>
</feature>
<feature type="transmembrane region" description="Helical" evidence="3">
    <location>
        <begin position="1166"/>
        <end position="1184"/>
    </location>
</feature>
<dbReference type="RefSeq" id="XP_008601890.1">
    <property type="nucleotide sequence ID" value="XM_008603668.1"/>
</dbReference>
<protein>
    <submittedName>
        <fullName evidence="5">PAP2 superfamily protein</fullName>
    </submittedName>
</protein>
<evidence type="ECO:0000259" key="4">
    <source>
        <dbReference type="SMART" id="SM00014"/>
    </source>
</evidence>
<dbReference type="Proteomes" id="UP000002762">
    <property type="component" value="Unassembled WGS sequence"/>
</dbReference>
<feature type="region of interest" description="Disordered" evidence="2">
    <location>
        <begin position="515"/>
        <end position="534"/>
    </location>
</feature>
<evidence type="ECO:0000256" key="1">
    <source>
        <dbReference type="SAM" id="Coils"/>
    </source>
</evidence>
<feature type="region of interest" description="Disordered" evidence="2">
    <location>
        <begin position="1"/>
        <end position="44"/>
    </location>
</feature>
<dbReference type="InterPro" id="IPR036938">
    <property type="entry name" value="PAP2/HPO_sf"/>
</dbReference>
<dbReference type="PANTHER" id="PTHR42041:SF1">
    <property type="entry name" value="DNA ENDONUCLEASE ACTIVATOR CTP1 C-TERMINAL DOMAIN-CONTAINING PROTEIN"/>
    <property type="match status" value="1"/>
</dbReference>
<feature type="coiled-coil region" evidence="1">
    <location>
        <begin position="71"/>
        <end position="105"/>
    </location>
</feature>
<dbReference type="InParanoid" id="J4UH90"/>
<dbReference type="Gene3D" id="1.20.144.10">
    <property type="entry name" value="Phosphatidic acid phosphatase type 2/haloperoxidase"/>
    <property type="match status" value="1"/>
</dbReference>
<feature type="region of interest" description="Disordered" evidence="2">
    <location>
        <begin position="761"/>
        <end position="825"/>
    </location>
</feature>